<dbReference type="AlphaFoldDB" id="A0AAU9TLM5"/>
<dbReference type="EMBL" id="CAKOGL010000005">
    <property type="protein sequence ID" value="CAH2086646.1"/>
    <property type="molecule type" value="Genomic_DNA"/>
</dbReference>
<accession>A0AAU9TLM5</accession>
<keyword evidence="3" id="KW-1185">Reference proteome</keyword>
<sequence length="63" mass="7145">MNCAYYHQHGGPHPAPHNVNNNYFNEVSIDPVSADPKDMKILVSTKLHTMYDNCNITNTMLVQ</sequence>
<dbReference type="Proteomes" id="UP001153954">
    <property type="component" value="Unassembled WGS sequence"/>
</dbReference>
<reference evidence="2" key="1">
    <citation type="submission" date="2022-03" db="EMBL/GenBank/DDBJ databases">
        <authorList>
            <person name="Tunstrom K."/>
        </authorList>
    </citation>
    <scope>NUCLEOTIDE SEQUENCE</scope>
</reference>
<evidence type="ECO:0000313" key="2">
    <source>
        <dbReference type="EMBL" id="CAH2086646.1"/>
    </source>
</evidence>
<evidence type="ECO:0000313" key="1">
    <source>
        <dbReference type="EMBL" id="CAH2086645.1"/>
    </source>
</evidence>
<comment type="caution">
    <text evidence="2">The sequence shown here is derived from an EMBL/GenBank/DDBJ whole genome shotgun (WGS) entry which is preliminary data.</text>
</comment>
<name>A0AAU9TLM5_EUPED</name>
<evidence type="ECO:0000313" key="3">
    <source>
        <dbReference type="Proteomes" id="UP001153954"/>
    </source>
</evidence>
<proteinExistence type="predicted"/>
<protein>
    <submittedName>
        <fullName evidence="2">Uncharacterized protein</fullName>
    </submittedName>
</protein>
<gene>
    <name evidence="1" type="ORF">EEDITHA_LOCUS2995</name>
    <name evidence="2" type="ORF">EEDITHA_LOCUS2996</name>
</gene>
<dbReference type="EMBL" id="CAKOGL010000005">
    <property type="protein sequence ID" value="CAH2086645.1"/>
    <property type="molecule type" value="Genomic_DNA"/>
</dbReference>
<organism evidence="2 3">
    <name type="scientific">Euphydryas editha</name>
    <name type="common">Edith's checkerspot</name>
    <dbReference type="NCBI Taxonomy" id="104508"/>
    <lineage>
        <taxon>Eukaryota</taxon>
        <taxon>Metazoa</taxon>
        <taxon>Ecdysozoa</taxon>
        <taxon>Arthropoda</taxon>
        <taxon>Hexapoda</taxon>
        <taxon>Insecta</taxon>
        <taxon>Pterygota</taxon>
        <taxon>Neoptera</taxon>
        <taxon>Endopterygota</taxon>
        <taxon>Lepidoptera</taxon>
        <taxon>Glossata</taxon>
        <taxon>Ditrysia</taxon>
        <taxon>Papilionoidea</taxon>
        <taxon>Nymphalidae</taxon>
        <taxon>Nymphalinae</taxon>
        <taxon>Euphydryas</taxon>
    </lineage>
</organism>